<evidence type="ECO:0000256" key="3">
    <source>
        <dbReference type="SAM" id="SignalP"/>
    </source>
</evidence>
<protein>
    <submittedName>
        <fullName evidence="4">Uncharacterized protein</fullName>
    </submittedName>
</protein>
<feature type="signal peptide" evidence="3">
    <location>
        <begin position="1"/>
        <end position="22"/>
    </location>
</feature>
<feature type="compositionally biased region" description="Basic and acidic residues" evidence="1">
    <location>
        <begin position="27"/>
        <end position="41"/>
    </location>
</feature>
<feature type="compositionally biased region" description="Polar residues" evidence="1">
    <location>
        <begin position="42"/>
        <end position="57"/>
    </location>
</feature>
<proteinExistence type="predicted"/>
<gene>
    <name evidence="4" type="ORF">PFISCL1PPCAC_20155</name>
</gene>
<keyword evidence="5" id="KW-1185">Reference proteome</keyword>
<dbReference type="AlphaFoldDB" id="A0AAV5WES4"/>
<keyword evidence="3" id="KW-0732">Signal</keyword>
<feature type="chain" id="PRO_5043630163" evidence="3">
    <location>
        <begin position="23"/>
        <end position="102"/>
    </location>
</feature>
<name>A0AAV5WES4_9BILA</name>
<keyword evidence="2" id="KW-0472">Membrane</keyword>
<comment type="caution">
    <text evidence="4">The sequence shown here is derived from an EMBL/GenBank/DDBJ whole genome shotgun (WGS) entry which is preliminary data.</text>
</comment>
<evidence type="ECO:0000313" key="4">
    <source>
        <dbReference type="EMBL" id="GMT28858.1"/>
    </source>
</evidence>
<feature type="non-terminal residue" evidence="4">
    <location>
        <position position="1"/>
    </location>
</feature>
<sequence>SLLISRMRSLFLFLLVLSSLSAWMEEGERRSLSNSRLESEVKTSSGESTSTMNNSNYRPKVSLKFPSKKHAHGNIQFLVLIVLVVGGLVVGVMHHKKRQKKK</sequence>
<dbReference type="Proteomes" id="UP001432322">
    <property type="component" value="Unassembled WGS sequence"/>
</dbReference>
<evidence type="ECO:0000313" key="5">
    <source>
        <dbReference type="Proteomes" id="UP001432322"/>
    </source>
</evidence>
<dbReference type="EMBL" id="BTSY01000005">
    <property type="protein sequence ID" value="GMT28858.1"/>
    <property type="molecule type" value="Genomic_DNA"/>
</dbReference>
<keyword evidence="2" id="KW-0812">Transmembrane</keyword>
<organism evidence="4 5">
    <name type="scientific">Pristionchus fissidentatus</name>
    <dbReference type="NCBI Taxonomy" id="1538716"/>
    <lineage>
        <taxon>Eukaryota</taxon>
        <taxon>Metazoa</taxon>
        <taxon>Ecdysozoa</taxon>
        <taxon>Nematoda</taxon>
        <taxon>Chromadorea</taxon>
        <taxon>Rhabditida</taxon>
        <taxon>Rhabditina</taxon>
        <taxon>Diplogasteromorpha</taxon>
        <taxon>Diplogasteroidea</taxon>
        <taxon>Neodiplogasteridae</taxon>
        <taxon>Pristionchus</taxon>
    </lineage>
</organism>
<evidence type="ECO:0000256" key="1">
    <source>
        <dbReference type="SAM" id="MobiDB-lite"/>
    </source>
</evidence>
<feature type="region of interest" description="Disordered" evidence="1">
    <location>
        <begin position="27"/>
        <end position="59"/>
    </location>
</feature>
<feature type="non-terminal residue" evidence="4">
    <location>
        <position position="102"/>
    </location>
</feature>
<feature type="transmembrane region" description="Helical" evidence="2">
    <location>
        <begin position="75"/>
        <end position="93"/>
    </location>
</feature>
<accession>A0AAV5WES4</accession>
<keyword evidence="2" id="KW-1133">Transmembrane helix</keyword>
<reference evidence="4" key="1">
    <citation type="submission" date="2023-10" db="EMBL/GenBank/DDBJ databases">
        <title>Genome assembly of Pristionchus species.</title>
        <authorList>
            <person name="Yoshida K."/>
            <person name="Sommer R.J."/>
        </authorList>
    </citation>
    <scope>NUCLEOTIDE SEQUENCE</scope>
    <source>
        <strain evidence="4">RS5133</strain>
    </source>
</reference>
<evidence type="ECO:0000256" key="2">
    <source>
        <dbReference type="SAM" id="Phobius"/>
    </source>
</evidence>